<accession>A0A8D8F8H6</accession>
<name>A0A8D8F8H6_CULPI</name>
<protein>
    <submittedName>
        <fullName evidence="2">(northern house mosquito) hypothetical protein</fullName>
    </submittedName>
</protein>
<feature type="compositionally biased region" description="Basic and acidic residues" evidence="1">
    <location>
        <begin position="8"/>
        <end position="17"/>
    </location>
</feature>
<proteinExistence type="predicted"/>
<reference evidence="2" key="1">
    <citation type="submission" date="2021-05" db="EMBL/GenBank/DDBJ databases">
        <authorList>
            <person name="Alioto T."/>
            <person name="Alioto T."/>
            <person name="Gomez Garrido J."/>
        </authorList>
    </citation>
    <scope>NUCLEOTIDE SEQUENCE</scope>
</reference>
<sequence>MSGHPARTHPEAAERGHGPAAGDRGADHRPGSVRRQVRAARVAHRQELPQDEADDPHAAERSDQDEEDCGDPPQRAAAAAVLRKRRRCTFSKAEIRVKHVDCLDYFNVST</sequence>
<evidence type="ECO:0000256" key="1">
    <source>
        <dbReference type="SAM" id="MobiDB-lite"/>
    </source>
</evidence>
<dbReference type="EMBL" id="HBUE01047650">
    <property type="protein sequence ID" value="CAG6463272.1"/>
    <property type="molecule type" value="Transcribed_RNA"/>
</dbReference>
<feature type="region of interest" description="Disordered" evidence="1">
    <location>
        <begin position="1"/>
        <end position="78"/>
    </location>
</feature>
<feature type="compositionally biased region" description="Basic residues" evidence="1">
    <location>
        <begin position="31"/>
        <end position="43"/>
    </location>
</feature>
<dbReference type="AlphaFoldDB" id="A0A8D8F8H6"/>
<organism evidence="2">
    <name type="scientific">Culex pipiens</name>
    <name type="common">House mosquito</name>
    <dbReference type="NCBI Taxonomy" id="7175"/>
    <lineage>
        <taxon>Eukaryota</taxon>
        <taxon>Metazoa</taxon>
        <taxon>Ecdysozoa</taxon>
        <taxon>Arthropoda</taxon>
        <taxon>Hexapoda</taxon>
        <taxon>Insecta</taxon>
        <taxon>Pterygota</taxon>
        <taxon>Neoptera</taxon>
        <taxon>Endopterygota</taxon>
        <taxon>Diptera</taxon>
        <taxon>Nematocera</taxon>
        <taxon>Culicoidea</taxon>
        <taxon>Culicidae</taxon>
        <taxon>Culicinae</taxon>
        <taxon>Culicini</taxon>
        <taxon>Culex</taxon>
        <taxon>Culex</taxon>
    </lineage>
</organism>
<evidence type="ECO:0000313" key="2">
    <source>
        <dbReference type="EMBL" id="CAG6463272.1"/>
    </source>
</evidence>